<dbReference type="EMBL" id="BMME01000001">
    <property type="protein sequence ID" value="GGJ95345.1"/>
    <property type="molecule type" value="Genomic_DNA"/>
</dbReference>
<reference evidence="3" key="1">
    <citation type="journal article" date="2019" name="Int. J. Syst. Evol. Microbiol.">
        <title>The Global Catalogue of Microorganisms (GCM) 10K type strain sequencing project: providing services to taxonomists for standard genome sequencing and annotation.</title>
        <authorList>
            <consortium name="The Broad Institute Genomics Platform"/>
            <consortium name="The Broad Institute Genome Sequencing Center for Infectious Disease"/>
            <person name="Wu L."/>
            <person name="Ma J."/>
        </authorList>
    </citation>
    <scope>NUCLEOTIDE SEQUENCE [LARGE SCALE GENOMIC DNA]</scope>
    <source>
        <strain evidence="3">CGMCC 1.8985</strain>
    </source>
</reference>
<keyword evidence="3" id="KW-1185">Reference proteome</keyword>
<gene>
    <name evidence="2" type="ORF">GCM10011394_00030</name>
</gene>
<protein>
    <submittedName>
        <fullName evidence="2">Uncharacterized protein</fullName>
    </submittedName>
</protein>
<name>A0ABQ2E4G8_9GAMM</name>
<dbReference type="Proteomes" id="UP000599009">
    <property type="component" value="Unassembled WGS sequence"/>
</dbReference>
<comment type="caution">
    <text evidence="2">The sequence shown here is derived from an EMBL/GenBank/DDBJ whole genome shotgun (WGS) entry which is preliminary data.</text>
</comment>
<keyword evidence="1" id="KW-0472">Membrane</keyword>
<organism evidence="2 3">
    <name type="scientific">Luteimonas terricola</name>
    <dbReference type="NCBI Taxonomy" id="645597"/>
    <lineage>
        <taxon>Bacteria</taxon>
        <taxon>Pseudomonadati</taxon>
        <taxon>Pseudomonadota</taxon>
        <taxon>Gammaproteobacteria</taxon>
        <taxon>Lysobacterales</taxon>
        <taxon>Lysobacteraceae</taxon>
        <taxon>Luteimonas</taxon>
    </lineage>
</organism>
<feature type="transmembrane region" description="Helical" evidence="1">
    <location>
        <begin position="12"/>
        <end position="33"/>
    </location>
</feature>
<accession>A0ABQ2E4G8</accession>
<evidence type="ECO:0000313" key="2">
    <source>
        <dbReference type="EMBL" id="GGJ95345.1"/>
    </source>
</evidence>
<proteinExistence type="predicted"/>
<keyword evidence="1" id="KW-0812">Transmembrane</keyword>
<keyword evidence="1" id="KW-1133">Transmembrane helix</keyword>
<evidence type="ECO:0000313" key="3">
    <source>
        <dbReference type="Proteomes" id="UP000599009"/>
    </source>
</evidence>
<evidence type="ECO:0000256" key="1">
    <source>
        <dbReference type="SAM" id="Phobius"/>
    </source>
</evidence>
<sequence length="88" mass="9213">MDHPRYPKRLGMGAKTGLWLVVVAVAIAAMQLFGQPSGATLIAALVGLAVGAIVGFTATANVFSRHVLVAGRFVDRSLIEARLRQLGA</sequence>
<feature type="transmembrane region" description="Helical" evidence="1">
    <location>
        <begin position="39"/>
        <end position="63"/>
    </location>
</feature>